<protein>
    <submittedName>
        <fullName evidence="1">Uncharacterized protein</fullName>
    </submittedName>
</protein>
<evidence type="ECO:0000313" key="2">
    <source>
        <dbReference type="Proteomes" id="UP000036499"/>
    </source>
</evidence>
<dbReference type="Proteomes" id="UP000036499">
    <property type="component" value="Unassembled WGS sequence"/>
</dbReference>
<organism evidence="1 2">
    <name type="scientific">Mycolicibacterium senegalense</name>
    <dbReference type="NCBI Taxonomy" id="1796"/>
    <lineage>
        <taxon>Bacteria</taxon>
        <taxon>Bacillati</taxon>
        <taxon>Actinomycetota</taxon>
        <taxon>Actinomycetes</taxon>
        <taxon>Mycobacteriales</taxon>
        <taxon>Mycobacteriaceae</taxon>
        <taxon>Mycolicibacterium</taxon>
    </lineage>
</organism>
<reference evidence="1 2" key="1">
    <citation type="submission" date="2015-05" db="EMBL/GenBank/DDBJ databases">
        <title>Genome sequence of Mycobacterium senegalense.</title>
        <authorList>
            <person name="Greninger A.L."/>
            <person name="Miller S."/>
        </authorList>
    </citation>
    <scope>NUCLEOTIDE SEQUENCE [LARGE SCALE GENOMIC DNA]</scope>
    <source>
        <strain evidence="1 2">CK2</strain>
    </source>
</reference>
<comment type="caution">
    <text evidence="1">The sequence shown here is derived from an EMBL/GenBank/DDBJ whole genome shotgun (WGS) entry which is preliminary data.</text>
</comment>
<proteinExistence type="predicted"/>
<dbReference type="EMBL" id="LDPU01000003">
    <property type="protein sequence ID" value="KLO47794.1"/>
    <property type="molecule type" value="Genomic_DNA"/>
</dbReference>
<name>A0ABR5FMT4_9MYCO</name>
<gene>
    <name evidence="1" type="ORF">ABW05_32120</name>
</gene>
<keyword evidence="2" id="KW-1185">Reference proteome</keyword>
<accession>A0ABR5FMT4</accession>
<dbReference type="RefSeq" id="WP_019343710.1">
    <property type="nucleotide sequence ID" value="NZ_LDCO01000003.1"/>
</dbReference>
<evidence type="ECO:0000313" key="1">
    <source>
        <dbReference type="EMBL" id="KLO47794.1"/>
    </source>
</evidence>
<sequence>MPDPLACEAKLGLISGDVRQIRPGREYCVTVAGIRLRFRCGEDTAMVHVYAQHRLVARVGIDRFGNQLSAVSIRAFLQQNSPLS</sequence>